<evidence type="ECO:0000259" key="2">
    <source>
        <dbReference type="Pfam" id="PF07718"/>
    </source>
</evidence>
<dbReference type="PANTHER" id="PTHR10635">
    <property type="entry name" value="COATOMER SUBUNIT BETA"/>
    <property type="match status" value="1"/>
</dbReference>
<dbReference type="EMBL" id="CAXDID020000110">
    <property type="protein sequence ID" value="CAL6029514.1"/>
    <property type="molecule type" value="Genomic_DNA"/>
</dbReference>
<dbReference type="Pfam" id="PF01602">
    <property type="entry name" value="Adaptin_N"/>
    <property type="match status" value="1"/>
</dbReference>
<dbReference type="InterPro" id="IPR016024">
    <property type="entry name" value="ARM-type_fold"/>
</dbReference>
<dbReference type="InterPro" id="IPR002553">
    <property type="entry name" value="Clathrin/coatomer_adapt-like_N"/>
</dbReference>
<reference evidence="4 5" key="2">
    <citation type="submission" date="2024-07" db="EMBL/GenBank/DDBJ databases">
        <authorList>
            <person name="Akdeniz Z."/>
        </authorList>
    </citation>
    <scope>NUCLEOTIDE SEQUENCE [LARGE SCALE GENOMIC DNA]</scope>
</reference>
<gene>
    <name evidence="3" type="ORF">HINF_LOCUS25269</name>
    <name evidence="4" type="ORF">HINF_LOCUS32391</name>
</gene>
<dbReference type="InterPro" id="IPR011989">
    <property type="entry name" value="ARM-like"/>
</dbReference>
<evidence type="ECO:0000259" key="1">
    <source>
        <dbReference type="Pfam" id="PF01602"/>
    </source>
</evidence>
<dbReference type="AlphaFoldDB" id="A0AA86PME4"/>
<evidence type="ECO:0000313" key="4">
    <source>
        <dbReference type="EMBL" id="CAL6029514.1"/>
    </source>
</evidence>
<accession>A0AA86PME4</accession>
<dbReference type="EMBL" id="CATOUU010000647">
    <property type="protein sequence ID" value="CAI9937624.1"/>
    <property type="molecule type" value="Genomic_DNA"/>
</dbReference>
<sequence length="953" mass="108423">MSDGCHILISSNVEPLSSKTLDSVFERTGELEMISTMKSIFQQMCNGEDVDAYIIPIIKNVSTSQCKQLKKILHMFWPMVDCYYANGTLKPHMILICNSILQDLNYPNEYIICSALRCVMNFQAKEVVQHLTLAIPPLLLHANEEVRATAAIALRTINSKFMNLVSPRKLEEQLLLEKNPSVLRQIIISLSQVSLEYFQENIQSAVEGLKYIDDQYEIGMGIFEVFEKLPASFQASLVQKLKLFDQLPGQIYYQAGRALIKYFKQNAELDSGYLILAAQCLLISCKEASSSSILQIIDLISKMELQNIPNSSQVAQTLAHVFTAQQNEEIQFKLFQRRLFQKICASDSNSSKQIVDSLTSSRIIETTNIELYYELLNTVFEVAEASEGFAEITVAGIQELCSVCLQLVEYTSSNPIITDRVYLDACLVSINILKRVAAESNAEKRSDLMKILVKICFQCQNDDVYKAALWCLSELLVECESKELFIASFLQLLDFPANLELKLSEAQEQFIQSAVVPFLFNPKDDDDEERAIPTYAQVKAGRSSFLTSVVVQIARKLCYLLDFKSPLVAKILVGASALTKKTEFMSSDRQIAMNGIHDMYTYLQSGVKNVSQITEVVHNQQKVEQKQQRRTDEALEFSLFGCAAPVETKTVVKSKKRLSPYEHLAANPSLIHNIFQLSADADLIYAEALVVTNKTQIILNVLFVNRTNVTIEELELELFTSSSLKSSSQVKKLAIEPNGQLIQQYELSISSCSSAVIFGNLCARFQQNAKERHKDVVMRIREIQFDISQFIQPTTLNLQLWEVELLFLVYYVSNYILKYFATSNADDKFQQIISSWRLFMNYSLTQEGQKYDFDRIRPQSTIQSRYLIFQKGKIEITTCNKRTAMTKQTRQKMFREGQLIHLTNLGSSEAFVFSSFLGPTDEFIKYCTNLNQLYHLFKMSLCNFYVLVSKTNL</sequence>
<dbReference type="PANTHER" id="PTHR10635:SF0">
    <property type="entry name" value="COATOMER SUBUNIT BETA"/>
    <property type="match status" value="1"/>
</dbReference>
<keyword evidence="5" id="KW-1185">Reference proteome</keyword>
<dbReference type="GO" id="GO:0006886">
    <property type="term" value="P:intracellular protein transport"/>
    <property type="evidence" value="ECO:0007669"/>
    <property type="project" value="InterPro"/>
</dbReference>
<dbReference type="Pfam" id="PF07718">
    <property type="entry name" value="Coatamer_beta_C"/>
    <property type="match status" value="1"/>
</dbReference>
<reference evidence="3" key="1">
    <citation type="submission" date="2023-06" db="EMBL/GenBank/DDBJ databases">
        <authorList>
            <person name="Kurt Z."/>
        </authorList>
    </citation>
    <scope>NUCLEOTIDE SEQUENCE</scope>
</reference>
<dbReference type="GO" id="GO:0006888">
    <property type="term" value="P:endoplasmic reticulum to Golgi vesicle-mediated transport"/>
    <property type="evidence" value="ECO:0007669"/>
    <property type="project" value="TreeGrafter"/>
</dbReference>
<organism evidence="3">
    <name type="scientific">Hexamita inflata</name>
    <dbReference type="NCBI Taxonomy" id="28002"/>
    <lineage>
        <taxon>Eukaryota</taxon>
        <taxon>Metamonada</taxon>
        <taxon>Diplomonadida</taxon>
        <taxon>Hexamitidae</taxon>
        <taxon>Hexamitinae</taxon>
        <taxon>Hexamita</taxon>
    </lineage>
</organism>
<evidence type="ECO:0000313" key="3">
    <source>
        <dbReference type="EMBL" id="CAI9937624.1"/>
    </source>
</evidence>
<dbReference type="InterPro" id="IPR011710">
    <property type="entry name" value="Coatomer_bsu_C"/>
</dbReference>
<dbReference type="GO" id="GO:0006891">
    <property type="term" value="P:intra-Golgi vesicle-mediated transport"/>
    <property type="evidence" value="ECO:0007669"/>
    <property type="project" value="TreeGrafter"/>
</dbReference>
<dbReference type="SUPFAM" id="SSF48371">
    <property type="entry name" value="ARM repeat"/>
    <property type="match status" value="1"/>
</dbReference>
<feature type="domain" description="Clathrin/coatomer adaptor adaptin-like N-terminal" evidence="1">
    <location>
        <begin position="21"/>
        <end position="476"/>
    </location>
</feature>
<proteinExistence type="predicted"/>
<dbReference type="GO" id="GO:0030126">
    <property type="term" value="C:COPI vesicle coat"/>
    <property type="evidence" value="ECO:0007669"/>
    <property type="project" value="InterPro"/>
</dbReference>
<protein>
    <submittedName>
        <fullName evidence="3">Coatomer beta subunit</fullName>
    </submittedName>
    <submittedName>
        <fullName evidence="4">Coatomer_beta subunit</fullName>
    </submittedName>
</protein>
<dbReference type="Gene3D" id="1.25.10.10">
    <property type="entry name" value="Leucine-rich Repeat Variant"/>
    <property type="match status" value="1"/>
</dbReference>
<evidence type="ECO:0000313" key="5">
    <source>
        <dbReference type="Proteomes" id="UP001642409"/>
    </source>
</evidence>
<comment type="caution">
    <text evidence="3">The sequence shown here is derived from an EMBL/GenBank/DDBJ whole genome shotgun (WGS) entry which is preliminary data.</text>
</comment>
<name>A0AA86PME4_9EUKA</name>
<dbReference type="Proteomes" id="UP001642409">
    <property type="component" value="Unassembled WGS sequence"/>
</dbReference>
<dbReference type="GO" id="GO:0005198">
    <property type="term" value="F:structural molecule activity"/>
    <property type="evidence" value="ECO:0007669"/>
    <property type="project" value="InterPro"/>
</dbReference>
<dbReference type="InterPro" id="IPR016460">
    <property type="entry name" value="COPB1"/>
</dbReference>
<feature type="domain" description="Coatomer beta subunit C-terminal" evidence="2">
    <location>
        <begin position="666"/>
        <end position="761"/>
    </location>
</feature>